<name>A0A932EN40_9BACT</name>
<dbReference type="Proteomes" id="UP000779809">
    <property type="component" value="Unassembled WGS sequence"/>
</dbReference>
<dbReference type="Gene3D" id="3.30.420.60">
    <property type="entry name" value="eRF1 domain 2"/>
    <property type="match status" value="1"/>
</dbReference>
<dbReference type="EMBL" id="JACPNR010000004">
    <property type="protein sequence ID" value="MBI2677310.1"/>
    <property type="molecule type" value="Genomic_DNA"/>
</dbReference>
<evidence type="ECO:0008006" key="3">
    <source>
        <dbReference type="Google" id="ProtNLM"/>
    </source>
</evidence>
<organism evidence="1 2">
    <name type="scientific">Candidatus Korobacter versatilis</name>
    <dbReference type="NCBI Taxonomy" id="658062"/>
    <lineage>
        <taxon>Bacteria</taxon>
        <taxon>Pseudomonadati</taxon>
        <taxon>Acidobacteriota</taxon>
        <taxon>Terriglobia</taxon>
        <taxon>Terriglobales</taxon>
        <taxon>Candidatus Korobacteraceae</taxon>
        <taxon>Candidatus Korobacter</taxon>
    </lineage>
</organism>
<dbReference type="InterPro" id="IPR042226">
    <property type="entry name" value="eFR1_2_sf"/>
</dbReference>
<evidence type="ECO:0000313" key="2">
    <source>
        <dbReference type="Proteomes" id="UP000779809"/>
    </source>
</evidence>
<dbReference type="SUPFAM" id="SSF55315">
    <property type="entry name" value="L30e-like"/>
    <property type="match status" value="1"/>
</dbReference>
<reference evidence="1" key="1">
    <citation type="submission" date="2020-07" db="EMBL/GenBank/DDBJ databases">
        <title>Huge and variable diversity of episymbiotic CPR bacteria and DPANN archaea in groundwater ecosystems.</title>
        <authorList>
            <person name="He C.Y."/>
            <person name="Keren R."/>
            <person name="Whittaker M."/>
            <person name="Farag I.F."/>
            <person name="Doudna J."/>
            <person name="Cate J.H.D."/>
            <person name="Banfield J.F."/>
        </authorList>
    </citation>
    <scope>NUCLEOTIDE SEQUENCE</scope>
    <source>
        <strain evidence="1">NC_groundwater_580_Pr5_B-0.1um_64_19</strain>
    </source>
</reference>
<comment type="caution">
    <text evidence="1">The sequence shown here is derived from an EMBL/GenBank/DDBJ whole genome shotgun (WGS) entry which is preliminary data.</text>
</comment>
<gene>
    <name evidence="1" type="ORF">HYX28_00860</name>
</gene>
<accession>A0A932EN40</accession>
<dbReference type="InterPro" id="IPR029064">
    <property type="entry name" value="Ribosomal_eL30-like_sf"/>
</dbReference>
<proteinExistence type="predicted"/>
<evidence type="ECO:0000313" key="1">
    <source>
        <dbReference type="EMBL" id="MBI2677310.1"/>
    </source>
</evidence>
<protein>
    <recommendedName>
        <fullName evidence="3">eRF1 domain-containing protein</fullName>
    </recommendedName>
</protein>
<dbReference type="Pfam" id="PF18854">
    <property type="entry name" value="baeRF_family10"/>
    <property type="match status" value="1"/>
</dbReference>
<dbReference type="AlphaFoldDB" id="A0A932EN40"/>
<dbReference type="Gene3D" id="3.30.1330.30">
    <property type="match status" value="1"/>
</dbReference>
<dbReference type="InterPro" id="IPR041202">
    <property type="entry name" value="BaeRF_family10"/>
</dbReference>
<sequence>MIDREALRQLAELEVTPAAAVSFYFQPQPAQNKSHRDEAILVKDLVRDALRASEHEGANGAARADLERIVELAENLHGNHARAKAVFACAAKGIWQEFDLPARLPRTRLIVNSRFHLAPLAAMLDSTDKRCCVVLLDRERARIFDLHQGQINERAAIYEEAPRRVRSDGFGGYEAGHRERHVENEAMRHFKTIAEMLQAQALAGSFDVLLIGCHAENRSEIEPHLPAPVKQRLLGWFITDPAVATLEQVRETAERTLAEVRLGEQEAMVRELIGEASRNGRGSLGLKHVLASLERGEVHRLLLGESFAATVAECSNCRHLDTRMVRACAICGHATREVNDVTDALVLRAIRDGVELVHIAGDDQFERAGNIGALLRFRADQNTAQKLAG</sequence>